<dbReference type="Gene3D" id="2.60.40.1180">
    <property type="entry name" value="Golgi alpha-mannosidase II"/>
    <property type="match status" value="2"/>
</dbReference>
<dbReference type="PANTHER" id="PTHR22762:SF89">
    <property type="entry name" value="ALPHA-XYLOSIDASE"/>
    <property type="match status" value="1"/>
</dbReference>
<proteinExistence type="inferred from homology"/>
<dbReference type="InterPro" id="IPR048395">
    <property type="entry name" value="Glyco_hydro_31_C"/>
</dbReference>
<dbReference type="Pfam" id="PF01055">
    <property type="entry name" value="Glyco_hydro_31_2nd"/>
    <property type="match status" value="1"/>
</dbReference>
<evidence type="ECO:0000256" key="3">
    <source>
        <dbReference type="ARBA" id="ARBA00012741"/>
    </source>
</evidence>
<feature type="domain" description="Glycosyl hydrolase family 31 C-terminal" evidence="6">
    <location>
        <begin position="510"/>
        <end position="602"/>
    </location>
</feature>
<keyword evidence="8" id="KW-1185">Reference proteome</keyword>
<reference evidence="7 8" key="2">
    <citation type="journal article" date="2017" name="Sci. Rep.">
        <title>Ant-infecting Ophiocordyceps genomes reveal a high diversity of potential behavioral manipulation genes and a possible major role for enterotoxins.</title>
        <authorList>
            <person name="de Bekker C."/>
            <person name="Ohm R.A."/>
            <person name="Evans H.C."/>
            <person name="Brachmann A."/>
            <person name="Hughes D.P."/>
        </authorList>
    </citation>
    <scope>NUCLEOTIDE SEQUENCE [LARGE SCALE GENOMIC DNA]</scope>
    <source>
        <strain evidence="7 8">SC16a</strain>
    </source>
</reference>
<evidence type="ECO:0000313" key="7">
    <source>
        <dbReference type="EMBL" id="PFH55151.1"/>
    </source>
</evidence>
<name>A0A2A9P2F4_OPHUN</name>
<comment type="caution">
    <text evidence="7">The sequence shown here is derived from an EMBL/GenBank/DDBJ whole genome shotgun (WGS) entry which is preliminary data.</text>
</comment>
<dbReference type="Pfam" id="PF21365">
    <property type="entry name" value="Glyco_hydro_31_3rd"/>
    <property type="match status" value="1"/>
</dbReference>
<reference evidence="7 8" key="1">
    <citation type="journal article" date="2015" name="BMC Genomics">
        <title>Gene expression during zombie ant biting behavior reflects the complexity underlying fungal parasitic behavioral manipulation.</title>
        <authorList>
            <person name="de Bekker C."/>
            <person name="Ohm R.A."/>
            <person name="Loreto R.G."/>
            <person name="Sebastian A."/>
            <person name="Albert I."/>
            <person name="Merrow M."/>
            <person name="Brachmann A."/>
            <person name="Hughes D.P."/>
        </authorList>
    </citation>
    <scope>NUCLEOTIDE SEQUENCE [LARGE SCALE GENOMIC DNA]</scope>
    <source>
        <strain evidence="7 8">SC16a</strain>
    </source>
</reference>
<dbReference type="InterPro" id="IPR013780">
    <property type="entry name" value="Glyco_hydro_b"/>
</dbReference>
<dbReference type="EC" id="3.2.1.20" evidence="3"/>
<dbReference type="GO" id="GO:0004558">
    <property type="term" value="F:alpha-1,4-glucosidase activity"/>
    <property type="evidence" value="ECO:0007669"/>
    <property type="project" value="UniProtKB-EC"/>
</dbReference>
<dbReference type="PANTHER" id="PTHR22762">
    <property type="entry name" value="ALPHA-GLUCOSIDASE"/>
    <property type="match status" value="1"/>
</dbReference>
<dbReference type="Gene3D" id="3.20.20.80">
    <property type="entry name" value="Glycosidases"/>
    <property type="match status" value="1"/>
</dbReference>
<evidence type="ECO:0000256" key="2">
    <source>
        <dbReference type="ARBA" id="ARBA00007806"/>
    </source>
</evidence>
<gene>
    <name evidence="7" type="ORF">XA68_10586</name>
</gene>
<dbReference type="InterPro" id="IPR017853">
    <property type="entry name" value="GH"/>
</dbReference>
<evidence type="ECO:0000259" key="5">
    <source>
        <dbReference type="Pfam" id="PF01055"/>
    </source>
</evidence>
<dbReference type="EMBL" id="LAZP02001152">
    <property type="protein sequence ID" value="PFH55151.1"/>
    <property type="molecule type" value="Genomic_DNA"/>
</dbReference>
<evidence type="ECO:0000256" key="4">
    <source>
        <dbReference type="RuleBase" id="RU361185"/>
    </source>
</evidence>
<organism evidence="7 8">
    <name type="scientific">Ophiocordyceps unilateralis</name>
    <name type="common">Zombie-ant fungus</name>
    <name type="synonym">Torrubia unilateralis</name>
    <dbReference type="NCBI Taxonomy" id="268505"/>
    <lineage>
        <taxon>Eukaryota</taxon>
        <taxon>Fungi</taxon>
        <taxon>Dikarya</taxon>
        <taxon>Ascomycota</taxon>
        <taxon>Pezizomycotina</taxon>
        <taxon>Sordariomycetes</taxon>
        <taxon>Hypocreomycetidae</taxon>
        <taxon>Hypocreales</taxon>
        <taxon>Ophiocordycipitaceae</taxon>
        <taxon>Ophiocordyceps</taxon>
    </lineage>
</organism>
<dbReference type="SUPFAM" id="SSF51445">
    <property type="entry name" value="(Trans)glycosidases"/>
    <property type="match status" value="1"/>
</dbReference>
<protein>
    <recommendedName>
        <fullName evidence="3">alpha-glucosidase</fullName>
        <ecNumber evidence="3">3.2.1.20</ecNumber>
    </recommendedName>
</protein>
<dbReference type="CDD" id="cd06595">
    <property type="entry name" value="GH31_u1"/>
    <property type="match status" value="1"/>
</dbReference>
<comment type="catalytic activity">
    <reaction evidence="1">
        <text>Hydrolysis of terminal, non-reducing (1-&gt;4)-linked alpha-D-glucose residues with release of alpha-D-glucose.</text>
        <dbReference type="EC" id="3.2.1.20"/>
    </reaction>
</comment>
<dbReference type="STRING" id="268505.A0A2A9P2F4"/>
<evidence type="ECO:0000313" key="8">
    <source>
        <dbReference type="Proteomes" id="UP000037136"/>
    </source>
</evidence>
<evidence type="ECO:0000259" key="6">
    <source>
        <dbReference type="Pfam" id="PF21365"/>
    </source>
</evidence>
<dbReference type="InterPro" id="IPR000322">
    <property type="entry name" value="Glyco_hydro_31_TIM"/>
</dbReference>
<dbReference type="SUPFAM" id="SSF51011">
    <property type="entry name" value="Glycosyl hydrolase domain"/>
    <property type="match status" value="1"/>
</dbReference>
<dbReference type="GO" id="GO:0006491">
    <property type="term" value="P:N-glycan processing"/>
    <property type="evidence" value="ECO:0007669"/>
    <property type="project" value="TreeGrafter"/>
</dbReference>
<keyword evidence="4" id="KW-0378">Hydrolase</keyword>
<accession>A0A2A9P2F4</accession>
<evidence type="ECO:0000256" key="1">
    <source>
        <dbReference type="ARBA" id="ARBA00001657"/>
    </source>
</evidence>
<sequence length="802" mass="90407">MATESKSPPTSPVVGGRKDDKYRFTVLTDGLLRYEWAPDGVFEDRPSFFAAARRASRPVPQYETRESDDQLEIVTARFHLTYNKQEFTTYGLFAVIFGFTGTTWRYGETHETLGGTVKTLDNINGRIALEPGVTSRLGFAPLRDDSFLFTDDGFVASRRPGPGRVDGYVFCYGHDYRKAVQALYNISGSPALLPRWALGNFWSRYYDYSAQSYLELMDSFHQYRIPLSVAVLDMDWHLVDDERVRKYRGSGWTGYTWNRKLFPDPPAFIDQLHKRKLKVTLNDHPADGVQPYEDQYRAVAKKMGIDASRDQGIPFDISNRAFLDAYFDPLLQSLRNDGVDFWWVDWQQGTQSRLPGIDPLPMLNHYHYAKWTGSGRPLLLSRYAGPGAHRYPIGFSGDTIVSWESLRFQPEFTATASNIGFGSWSHDIGGHMFGGRDDHLMTRWIQLGVFSPIFRLHSSKTPWVCKEPWKQPAGSGRGPREVVIHFMQLRHRLMPYLHSMNARAADRLKGEPLVQPLYWSFADRDEAYSFPNQYFFGSQMLVAPITSPTSRESTHLGSTRAWLPPGRYVDFFLGAVYDGDRTLWLSRTLDKMPVFLKEGAIVPLDGNLEPGNGAENPTKLEVVVVVGADGRFDLLEEDEGKEKSGQVDWAKTPIVFNQAQGTVSIGPSEGEGLPTERTWSIRLLGFKASKDSVQATIDGKSIRPVVKAEENGVVVELGEASTRVQVTAHLGSKPQLAVKEPMALLEPILYEAEVAYTLKEKIEATFKLASKSARASQFEALDMEKGLRDLLMEMVFADARSS</sequence>
<comment type="similarity">
    <text evidence="2 4">Belongs to the glycosyl hydrolase 31 family.</text>
</comment>
<dbReference type="AlphaFoldDB" id="A0A2A9P2F4"/>
<dbReference type="Proteomes" id="UP000037136">
    <property type="component" value="Unassembled WGS sequence"/>
</dbReference>
<feature type="domain" description="Glycoside hydrolase family 31 TIM barrel" evidence="5">
    <location>
        <begin position="190"/>
        <end position="499"/>
    </location>
</feature>
<dbReference type="GO" id="GO:0005975">
    <property type="term" value="P:carbohydrate metabolic process"/>
    <property type="evidence" value="ECO:0007669"/>
    <property type="project" value="InterPro"/>
</dbReference>
<keyword evidence="4" id="KW-0326">Glycosidase</keyword>
<dbReference type="OrthoDB" id="1334205at2759"/>